<dbReference type="Gene3D" id="1.10.1450.10">
    <property type="entry name" value="Tetraspanin"/>
    <property type="match status" value="1"/>
</dbReference>
<organism evidence="6 7">
    <name type="scientific">Blomia tropicalis</name>
    <name type="common">Mite</name>
    <dbReference type="NCBI Taxonomy" id="40697"/>
    <lineage>
        <taxon>Eukaryota</taxon>
        <taxon>Metazoa</taxon>
        <taxon>Ecdysozoa</taxon>
        <taxon>Arthropoda</taxon>
        <taxon>Chelicerata</taxon>
        <taxon>Arachnida</taxon>
        <taxon>Acari</taxon>
        <taxon>Acariformes</taxon>
        <taxon>Sarcoptiformes</taxon>
        <taxon>Astigmata</taxon>
        <taxon>Glycyphagoidea</taxon>
        <taxon>Echimyopodidae</taxon>
        <taxon>Blomia</taxon>
    </lineage>
</organism>
<dbReference type="InterPro" id="IPR018499">
    <property type="entry name" value="Tetraspanin/Peripherin"/>
</dbReference>
<sequence length="1180" mass="138338">MGQGSMACVRYLLFAFNLFILIFGILLIYSGLSTFVTIGKYDVMIHNSPDTAAIVLLVAGFAVFATAFAGCCGAITNNSFMLRTFSFIITVLLIIELVSVSVIFAFRNTIHTEMVKGINEAIVKYNESDIDSAITRIVDDIQTNFKCCGDDSPSNWSNNTQFSDGIKLPRSCCKRDMPLTINCSIATHFAYKDGCVDIISDELKSSVNFLGWVGIIVIAVQVIGVIFSCIYESLTGVDKCAYESKLNEFVHLMWQVFRYDNNAPNGHIDDRQLSTDDLHKLLEDIDKHIALRTILVHVRIAESKIRGKSFTTLNANHGVAIVLHDGIDNQTREMAISKDGQCQTMFGIQFSKLRMLRILGKKLRFELQICQNNCKTIAQNRLELSYLSIHPEGYRTWFSFDDNYSCLVTIRFSIENEFTDNRFSLIEHMQIIWHIFQYRFRLNQIANDNLILHPHHQNEKRTCSLRQELTSESLSDAFWPQTENVKNVDPETLIFRCHELELAYDESDDPVEEKFCRCNEWCNISSFYYHNPIFRFLTVQFTNFYIKSNASLPSSYMCAIAHLFAESSRKRIQFLIVDVCSYKLIRSVDINRLVKHDEPFNSQLVSCIDNYYQIFIYLHTHIGKMHHIVPIKYIDTWYDQLYESIHEGYSSYLYASSELALNTITNNQILVPLFEPINRTKKSPIYDFDIESNIARRNQLYQLKMNVKFTCHSHVQVILSISKFIVEILQPLANSSNRKQKRQFAIKFDKLLYSELFTDERRFVILDDSEMKTIPLISRYEKKLYMLFIIKLYSCSFSIQQYLVQSLIDYNHNSTYDRKYCIVNNLLFSFNAEWIERIYSLKFSMEHVFLDQTDRLESEIDHFYQNIWPIETENLKDWDLCLLIECYKLCLWWKIDGSNLQIFRQILNLFKQMVNDCVSRGYNLFIKEFAFINNLQMNSESRCLVKDQIAQDIVKSVCFCLNKIVYSLIKSLWKVAINPDLKILKKISLGLVRPGMIEFISTIDVVLGCLDRLMHLFIVYNDQFDTIKQSIESTKLIIIALYRDLFCRITFDWYCQIRTIMERVKYRFDLKLNVILHFSLIIEMHFIVRFNQTFRFDYYEFQQMMVALNKYLHSYRKFDFVKYNDQVEQLFQCNINCRSSIPYLTEQLESYVAKAMSMKINGKLPFEQLKEFSIDVDCLN</sequence>
<dbReference type="PRINTS" id="PR00259">
    <property type="entry name" value="TMFOUR"/>
</dbReference>
<dbReference type="InterPro" id="IPR008952">
    <property type="entry name" value="Tetraspanin_EC2_sf"/>
</dbReference>
<protein>
    <recommendedName>
        <fullName evidence="8">Tetraspanin</fullName>
    </recommendedName>
</protein>
<feature type="transmembrane region" description="Helical" evidence="5">
    <location>
        <begin position="12"/>
        <end position="32"/>
    </location>
</feature>
<comment type="caution">
    <text evidence="6">The sequence shown here is derived from an EMBL/GenBank/DDBJ whole genome shotgun (WGS) entry which is preliminary data.</text>
</comment>
<evidence type="ECO:0000256" key="3">
    <source>
        <dbReference type="ARBA" id="ARBA00022989"/>
    </source>
</evidence>
<keyword evidence="4 5" id="KW-0472">Membrane</keyword>
<reference evidence="6" key="1">
    <citation type="submission" date="2022-12" db="EMBL/GenBank/DDBJ databases">
        <title>Genome assemblies of Blomia tropicalis.</title>
        <authorList>
            <person name="Cui Y."/>
        </authorList>
    </citation>
    <scope>NUCLEOTIDE SEQUENCE</scope>
    <source>
        <tissue evidence="6">Adult mites</tissue>
    </source>
</reference>
<dbReference type="CDD" id="cd03127">
    <property type="entry name" value="tetraspanin_LEL"/>
    <property type="match status" value="1"/>
</dbReference>
<evidence type="ECO:0008006" key="8">
    <source>
        <dbReference type="Google" id="ProtNLM"/>
    </source>
</evidence>
<keyword evidence="7" id="KW-1185">Reference proteome</keyword>
<dbReference type="SUPFAM" id="SSF48652">
    <property type="entry name" value="Tetraspanin"/>
    <property type="match status" value="1"/>
</dbReference>
<keyword evidence="2 5" id="KW-0812">Transmembrane</keyword>
<dbReference type="EMBL" id="JAPWDV010000002">
    <property type="protein sequence ID" value="KAJ6220490.1"/>
    <property type="molecule type" value="Genomic_DNA"/>
</dbReference>
<dbReference type="Pfam" id="PF00335">
    <property type="entry name" value="Tetraspanin"/>
    <property type="match status" value="1"/>
</dbReference>
<evidence type="ECO:0000313" key="7">
    <source>
        <dbReference type="Proteomes" id="UP001142055"/>
    </source>
</evidence>
<evidence type="ECO:0000256" key="5">
    <source>
        <dbReference type="SAM" id="Phobius"/>
    </source>
</evidence>
<evidence type="ECO:0000256" key="2">
    <source>
        <dbReference type="ARBA" id="ARBA00022692"/>
    </source>
</evidence>
<comment type="subcellular location">
    <subcellularLocation>
        <location evidence="1">Membrane</location>
        <topology evidence="1">Multi-pass membrane protein</topology>
    </subcellularLocation>
</comment>
<feature type="transmembrane region" description="Helical" evidence="5">
    <location>
        <begin position="87"/>
        <end position="106"/>
    </location>
</feature>
<dbReference type="Proteomes" id="UP001142055">
    <property type="component" value="Chromosome 2"/>
</dbReference>
<dbReference type="PANTHER" id="PTHR19282">
    <property type="entry name" value="TETRASPANIN"/>
    <property type="match status" value="1"/>
</dbReference>
<dbReference type="AlphaFoldDB" id="A0A9Q0MB75"/>
<dbReference type="PANTHER" id="PTHR19282:SF544">
    <property type="entry name" value="TETRASPANIN"/>
    <property type="match status" value="1"/>
</dbReference>
<proteinExistence type="predicted"/>
<name>A0A9Q0MB75_BLOTA</name>
<keyword evidence="3 5" id="KW-1133">Transmembrane helix</keyword>
<feature type="transmembrane region" description="Helical" evidence="5">
    <location>
        <begin position="52"/>
        <end position="75"/>
    </location>
</feature>
<feature type="transmembrane region" description="Helical" evidence="5">
    <location>
        <begin position="209"/>
        <end position="231"/>
    </location>
</feature>
<accession>A0A9Q0MB75</accession>
<evidence type="ECO:0000313" key="6">
    <source>
        <dbReference type="EMBL" id="KAJ6220490.1"/>
    </source>
</evidence>
<dbReference type="GO" id="GO:0005886">
    <property type="term" value="C:plasma membrane"/>
    <property type="evidence" value="ECO:0007669"/>
    <property type="project" value="TreeGrafter"/>
</dbReference>
<evidence type="ECO:0000256" key="1">
    <source>
        <dbReference type="ARBA" id="ARBA00004141"/>
    </source>
</evidence>
<gene>
    <name evidence="6" type="ORF">RDWZM_006302</name>
</gene>
<evidence type="ECO:0000256" key="4">
    <source>
        <dbReference type="ARBA" id="ARBA00023136"/>
    </source>
</evidence>